<dbReference type="AlphaFoldDB" id="E4URH6"/>
<dbReference type="Proteomes" id="UP000002669">
    <property type="component" value="Unassembled WGS sequence"/>
</dbReference>
<evidence type="ECO:0000256" key="1">
    <source>
        <dbReference type="SAM" id="MobiDB-lite"/>
    </source>
</evidence>
<gene>
    <name evidence="2" type="ORF">MGYG_02410</name>
</gene>
<reference evidence="3" key="1">
    <citation type="journal article" date="2012" name="MBio">
        <title>Comparative genome analysis of Trichophyton rubrum and related dermatophytes reveals candidate genes involved in infection.</title>
        <authorList>
            <person name="Martinez D.A."/>
            <person name="Oliver B.G."/>
            <person name="Graeser Y."/>
            <person name="Goldberg J.M."/>
            <person name="Li W."/>
            <person name="Martinez-Rossi N.M."/>
            <person name="Monod M."/>
            <person name="Shelest E."/>
            <person name="Barton R.C."/>
            <person name="Birch E."/>
            <person name="Brakhage A.A."/>
            <person name="Chen Z."/>
            <person name="Gurr S.J."/>
            <person name="Heiman D."/>
            <person name="Heitman J."/>
            <person name="Kosti I."/>
            <person name="Rossi A."/>
            <person name="Saif S."/>
            <person name="Samalova M."/>
            <person name="Saunders C.W."/>
            <person name="Shea T."/>
            <person name="Summerbell R.C."/>
            <person name="Xu J."/>
            <person name="Young S."/>
            <person name="Zeng Q."/>
            <person name="Birren B.W."/>
            <person name="Cuomo C.A."/>
            <person name="White T.C."/>
        </authorList>
    </citation>
    <scope>NUCLEOTIDE SEQUENCE [LARGE SCALE GENOMIC DNA]</scope>
    <source>
        <strain evidence="3">ATCC MYA-4604 / CBS 118893</strain>
    </source>
</reference>
<evidence type="ECO:0000313" key="3">
    <source>
        <dbReference type="Proteomes" id="UP000002669"/>
    </source>
</evidence>
<dbReference type="InParanoid" id="E4URH6"/>
<dbReference type="EMBL" id="DS989823">
    <property type="protein sequence ID" value="EFQ99398.1"/>
    <property type="molecule type" value="Genomic_DNA"/>
</dbReference>
<feature type="region of interest" description="Disordered" evidence="1">
    <location>
        <begin position="1"/>
        <end position="75"/>
    </location>
</feature>
<accession>E4URH6</accession>
<name>E4URH6_ARTGP</name>
<proteinExistence type="predicted"/>
<dbReference type="HOGENOM" id="CLU_2670615_0_0_1"/>
<protein>
    <submittedName>
        <fullName evidence="2">Uncharacterized protein</fullName>
    </submittedName>
</protein>
<evidence type="ECO:0000313" key="2">
    <source>
        <dbReference type="EMBL" id="EFQ99398.1"/>
    </source>
</evidence>
<dbReference type="GeneID" id="10030182"/>
<keyword evidence="3" id="KW-1185">Reference proteome</keyword>
<dbReference type="VEuPathDB" id="FungiDB:MGYG_02410"/>
<sequence length="75" mass="8708">MSTPGRDTGDGDERRERRRRQTERKFSFPPATIEARMSTSRRDEGRQEEAEEEGEKRKHSSYVKGDAYGTMLKKG</sequence>
<organism evidence="3">
    <name type="scientific">Arthroderma gypseum (strain ATCC MYA-4604 / CBS 118893)</name>
    <name type="common">Microsporum gypseum</name>
    <dbReference type="NCBI Taxonomy" id="535722"/>
    <lineage>
        <taxon>Eukaryota</taxon>
        <taxon>Fungi</taxon>
        <taxon>Dikarya</taxon>
        <taxon>Ascomycota</taxon>
        <taxon>Pezizomycotina</taxon>
        <taxon>Eurotiomycetes</taxon>
        <taxon>Eurotiomycetidae</taxon>
        <taxon>Onygenales</taxon>
        <taxon>Arthrodermataceae</taxon>
        <taxon>Nannizzia</taxon>
    </lineage>
</organism>
<dbReference type="RefSeq" id="XP_003174881.1">
    <property type="nucleotide sequence ID" value="XM_003174833.1"/>
</dbReference>